<accession>A0A918UTA7</accession>
<organism evidence="3 4">
    <name type="scientific">Asticcacaulis endophyticus</name>
    <dbReference type="NCBI Taxonomy" id="1395890"/>
    <lineage>
        <taxon>Bacteria</taxon>
        <taxon>Pseudomonadati</taxon>
        <taxon>Pseudomonadota</taxon>
        <taxon>Alphaproteobacteria</taxon>
        <taxon>Caulobacterales</taxon>
        <taxon>Caulobacteraceae</taxon>
        <taxon>Asticcacaulis</taxon>
    </lineage>
</organism>
<proteinExistence type="predicted"/>
<dbReference type="Proteomes" id="UP000662572">
    <property type="component" value="Unassembled WGS sequence"/>
</dbReference>
<dbReference type="Gene3D" id="2.60.120.1440">
    <property type="match status" value="1"/>
</dbReference>
<dbReference type="InterPro" id="IPR006860">
    <property type="entry name" value="FecR"/>
</dbReference>
<protein>
    <recommendedName>
        <fullName evidence="2">FecR protein domain-containing protein</fullName>
    </recommendedName>
</protein>
<dbReference type="PIRSF" id="PIRSF018266">
    <property type="entry name" value="FecR"/>
    <property type="match status" value="1"/>
</dbReference>
<feature type="domain" description="FecR protein" evidence="2">
    <location>
        <begin position="132"/>
        <end position="223"/>
    </location>
</feature>
<evidence type="ECO:0000256" key="1">
    <source>
        <dbReference type="SAM" id="Phobius"/>
    </source>
</evidence>
<comment type="caution">
    <text evidence="3">The sequence shown here is derived from an EMBL/GenBank/DDBJ whole genome shotgun (WGS) entry which is preliminary data.</text>
</comment>
<keyword evidence="1" id="KW-1133">Transmembrane helix</keyword>
<name>A0A918UTA7_9CAUL</name>
<feature type="transmembrane region" description="Helical" evidence="1">
    <location>
        <begin position="107"/>
        <end position="127"/>
    </location>
</feature>
<dbReference type="PANTHER" id="PTHR30273:SF2">
    <property type="entry name" value="PROTEIN FECR"/>
    <property type="match status" value="1"/>
</dbReference>
<gene>
    <name evidence="3" type="ORF">GCM10011273_18180</name>
</gene>
<keyword evidence="1" id="KW-0812">Transmembrane</keyword>
<dbReference type="EMBL" id="BMZB01000002">
    <property type="protein sequence ID" value="GGZ32402.1"/>
    <property type="molecule type" value="Genomic_DNA"/>
</dbReference>
<keyword evidence="1" id="KW-0472">Membrane</keyword>
<dbReference type="RefSeq" id="WP_189486153.1">
    <property type="nucleotide sequence ID" value="NZ_BMZB01000002.1"/>
</dbReference>
<reference evidence="3" key="2">
    <citation type="submission" date="2020-09" db="EMBL/GenBank/DDBJ databases">
        <authorList>
            <person name="Sun Q."/>
            <person name="Kim S."/>
        </authorList>
    </citation>
    <scope>NUCLEOTIDE SEQUENCE</scope>
    <source>
        <strain evidence="3">KCTC 32296</strain>
    </source>
</reference>
<dbReference type="PANTHER" id="PTHR30273">
    <property type="entry name" value="PERIPLASMIC SIGNAL SENSOR AND SIGMA FACTOR ACTIVATOR FECR-RELATED"/>
    <property type="match status" value="1"/>
</dbReference>
<dbReference type="Pfam" id="PF04773">
    <property type="entry name" value="FecR"/>
    <property type="match status" value="1"/>
</dbReference>
<dbReference type="InterPro" id="IPR012373">
    <property type="entry name" value="Ferrdict_sens_TM"/>
</dbReference>
<evidence type="ECO:0000259" key="2">
    <source>
        <dbReference type="Pfam" id="PF04773"/>
    </source>
</evidence>
<keyword evidence="4" id="KW-1185">Reference proteome</keyword>
<reference evidence="3" key="1">
    <citation type="journal article" date="2014" name="Int. J. Syst. Evol. Microbiol.">
        <title>Complete genome sequence of Corynebacterium casei LMG S-19264T (=DSM 44701T), isolated from a smear-ripened cheese.</title>
        <authorList>
            <consortium name="US DOE Joint Genome Institute (JGI-PGF)"/>
            <person name="Walter F."/>
            <person name="Albersmeier A."/>
            <person name="Kalinowski J."/>
            <person name="Ruckert C."/>
        </authorList>
    </citation>
    <scope>NUCLEOTIDE SEQUENCE</scope>
    <source>
        <strain evidence="3">KCTC 32296</strain>
    </source>
</reference>
<evidence type="ECO:0000313" key="3">
    <source>
        <dbReference type="EMBL" id="GGZ32402.1"/>
    </source>
</evidence>
<sequence length="343" mass="37533">MSETDSNLARLEVAADWFEQRAVGVVDEVEFDRWLRDPRNMEAWLAICDSDATIEPLRIARKILKEMDGITQARTAANDDKAMRRGGPEKLKQVTKPGRGALNRRRLFVILTGAVTAGLVGTGALVANAKQSIETGVGERRQIALPDGSKLDVNTDSKVLWRFGAAKHEVWLERGEAALVASKVKRPITVKAEGWAVIALTEGQYNLRRQGDALSVTVLHGDAEVTTAVGKVKSVHMGDAVVMENAGLQIHPVASSELQKATLWRTGQLAFDGVTLAQAVEEYNRYLITKITIRDKSLGNIRLLATGPWSTDDPKEFLDTLAASFNVKVTRSASGEYVISKFL</sequence>
<dbReference type="AlphaFoldDB" id="A0A918UTA7"/>
<dbReference type="GO" id="GO:0016989">
    <property type="term" value="F:sigma factor antagonist activity"/>
    <property type="evidence" value="ECO:0007669"/>
    <property type="project" value="TreeGrafter"/>
</dbReference>
<evidence type="ECO:0000313" key="4">
    <source>
        <dbReference type="Proteomes" id="UP000662572"/>
    </source>
</evidence>